<evidence type="ECO:0000313" key="5">
    <source>
        <dbReference type="EMBL" id="OKA28534.1"/>
    </source>
</evidence>
<dbReference type="Gene3D" id="1.10.1040.10">
    <property type="entry name" value="N-(1-d-carboxylethyl)-l-norvaline Dehydrogenase, domain 2"/>
    <property type="match status" value="1"/>
</dbReference>
<keyword evidence="2" id="KW-0520">NAD</keyword>
<evidence type="ECO:0000256" key="2">
    <source>
        <dbReference type="ARBA" id="ARBA00023027"/>
    </source>
</evidence>
<dbReference type="Pfam" id="PF01232">
    <property type="entry name" value="Mannitol_dh"/>
    <property type="match status" value="1"/>
</dbReference>
<dbReference type="PANTHER" id="PTHR30524:SF0">
    <property type="entry name" value="ALTRONATE OXIDOREDUCTASE-RELATED"/>
    <property type="match status" value="1"/>
</dbReference>
<dbReference type="InterPro" id="IPR013131">
    <property type="entry name" value="Mannitol_DH_N"/>
</dbReference>
<dbReference type="InterPro" id="IPR013328">
    <property type="entry name" value="6PGD_dom2"/>
</dbReference>
<evidence type="ECO:0000313" key="6">
    <source>
        <dbReference type="Proteomes" id="UP000185990"/>
    </source>
</evidence>
<dbReference type="InterPro" id="IPR008927">
    <property type="entry name" value="6-PGluconate_DH-like_C_sf"/>
</dbReference>
<dbReference type="RefSeq" id="WP_073508952.1">
    <property type="nucleotide sequence ID" value="NZ_MPJD01000004.1"/>
</dbReference>
<dbReference type="InterPro" id="IPR013118">
    <property type="entry name" value="Mannitol_DH_C"/>
</dbReference>
<comment type="caution">
    <text evidence="5">The sequence shown here is derived from an EMBL/GenBank/DDBJ whole genome shotgun (WGS) entry which is preliminary data.</text>
</comment>
<dbReference type="Pfam" id="PF08125">
    <property type="entry name" value="Mannitol_dh_C"/>
    <property type="match status" value="1"/>
</dbReference>
<organism evidence="5 6">
    <name type="scientific">Pseudomonas versuta</name>
    <dbReference type="NCBI Taxonomy" id="1788301"/>
    <lineage>
        <taxon>Bacteria</taxon>
        <taxon>Pseudomonadati</taxon>
        <taxon>Pseudomonadota</taxon>
        <taxon>Gammaproteobacteria</taxon>
        <taxon>Pseudomonadales</taxon>
        <taxon>Pseudomonadaceae</taxon>
        <taxon>Pseudomonas</taxon>
    </lineage>
</organism>
<sequence>MSDSHQFPPILQFGTSRFLQAHVDLFVSQALERGAALGRIAVVQTTDSPASTARTAALASGTPYRVLIQGVDNGQVVEQNLQALAISHALHAGEQWPALRQSFVEQVKVVVSNTGDRGYLLDPRDTSALLAPQAAAPISFPAKLLVLLHDRWQHDACSTLSLFPCELVARNGDVLRDLLVALARSWALGEGFQAYLTQNCRWANSLVDRIVSRALEPVGAVAEPYALWAIERQEGLTLPCSHEAIVLTDDLDHYERLKLFTLNLGHSYLAERWLSDGRPEDETVYQAMHSPALRADLETLWAGEVLPVFAALGQLDAARRYIDSVRERFANPFLQHRLADIATNHKDKKQRRLLPLIELAARVAPGLEQPVLRTVLLSQH</sequence>
<evidence type="ECO:0000259" key="3">
    <source>
        <dbReference type="Pfam" id="PF01232"/>
    </source>
</evidence>
<feature type="domain" description="Mannitol dehydrogenase N-terminal" evidence="3">
    <location>
        <begin position="10"/>
        <end position="233"/>
    </location>
</feature>
<dbReference type="Proteomes" id="UP000185990">
    <property type="component" value="Unassembled WGS sequence"/>
</dbReference>
<dbReference type="Gene3D" id="3.40.50.720">
    <property type="entry name" value="NAD(P)-binding Rossmann-like Domain"/>
    <property type="match status" value="1"/>
</dbReference>
<keyword evidence="1" id="KW-0560">Oxidoreductase</keyword>
<dbReference type="PANTHER" id="PTHR30524">
    <property type="entry name" value="MANNITOL-1-PHOSPHATE 5-DEHYDROGENASE"/>
    <property type="match status" value="1"/>
</dbReference>
<dbReference type="SUPFAM" id="SSF48179">
    <property type="entry name" value="6-phosphogluconate dehydrogenase C-terminal domain-like"/>
    <property type="match status" value="1"/>
</dbReference>
<dbReference type="SUPFAM" id="SSF51735">
    <property type="entry name" value="NAD(P)-binding Rossmann-fold domains"/>
    <property type="match status" value="1"/>
</dbReference>
<gene>
    <name evidence="5" type="ORF">BOH74_03550</name>
</gene>
<protein>
    <submittedName>
        <fullName evidence="5">D-mannonate oxidoreductase</fullName>
    </submittedName>
</protein>
<evidence type="ECO:0000256" key="1">
    <source>
        <dbReference type="ARBA" id="ARBA00023002"/>
    </source>
</evidence>
<evidence type="ECO:0000259" key="4">
    <source>
        <dbReference type="Pfam" id="PF08125"/>
    </source>
</evidence>
<feature type="domain" description="Mannitol dehydrogenase C-terminal" evidence="4">
    <location>
        <begin position="250"/>
        <end position="359"/>
    </location>
</feature>
<proteinExistence type="predicted"/>
<dbReference type="InterPro" id="IPR036291">
    <property type="entry name" value="NAD(P)-bd_dom_sf"/>
</dbReference>
<reference evidence="5 6" key="1">
    <citation type="submission" date="2016-11" db="EMBL/GenBank/DDBJ databases">
        <title>Draft genome of Pseudomonas versuta A4R1.12.</title>
        <authorList>
            <person name="See-Too W.-S."/>
        </authorList>
    </citation>
    <scope>NUCLEOTIDE SEQUENCE [LARGE SCALE GENOMIC DNA]</scope>
    <source>
        <strain evidence="5 6">A4R1.12</strain>
    </source>
</reference>
<dbReference type="AlphaFoldDB" id="A0A853ZWJ5"/>
<dbReference type="EMBL" id="MPJD01000004">
    <property type="protein sequence ID" value="OKA28534.1"/>
    <property type="molecule type" value="Genomic_DNA"/>
</dbReference>
<name>A0A853ZWJ5_9PSED</name>
<dbReference type="GO" id="GO:0016491">
    <property type="term" value="F:oxidoreductase activity"/>
    <property type="evidence" value="ECO:0007669"/>
    <property type="project" value="UniProtKB-KW"/>
</dbReference>
<accession>A0A853ZWJ5</accession>